<evidence type="ECO:0000313" key="1">
    <source>
        <dbReference type="EMBL" id="CAI2379069.1"/>
    </source>
</evidence>
<protein>
    <submittedName>
        <fullName evidence="1">Uncharacterized protein</fullName>
    </submittedName>
</protein>
<organism evidence="1 2">
    <name type="scientific">Euplotes crassus</name>
    <dbReference type="NCBI Taxonomy" id="5936"/>
    <lineage>
        <taxon>Eukaryota</taxon>
        <taxon>Sar</taxon>
        <taxon>Alveolata</taxon>
        <taxon>Ciliophora</taxon>
        <taxon>Intramacronucleata</taxon>
        <taxon>Spirotrichea</taxon>
        <taxon>Hypotrichia</taxon>
        <taxon>Euplotida</taxon>
        <taxon>Euplotidae</taxon>
        <taxon>Moneuplotes</taxon>
    </lineage>
</organism>
<name>A0AAD2D324_EUPCR</name>
<comment type="caution">
    <text evidence="1">The sequence shown here is derived from an EMBL/GenBank/DDBJ whole genome shotgun (WGS) entry which is preliminary data.</text>
</comment>
<evidence type="ECO:0000313" key="2">
    <source>
        <dbReference type="Proteomes" id="UP001295684"/>
    </source>
</evidence>
<dbReference type="AlphaFoldDB" id="A0AAD2D324"/>
<dbReference type="EMBL" id="CAMPGE010020882">
    <property type="protein sequence ID" value="CAI2379069.1"/>
    <property type="molecule type" value="Genomic_DNA"/>
</dbReference>
<gene>
    <name evidence="1" type="ORF">ECRASSUSDP1_LOCUS20477</name>
</gene>
<reference evidence="1" key="1">
    <citation type="submission" date="2023-07" db="EMBL/GenBank/DDBJ databases">
        <authorList>
            <consortium name="AG Swart"/>
            <person name="Singh M."/>
            <person name="Singh A."/>
            <person name="Seah K."/>
            <person name="Emmerich C."/>
        </authorList>
    </citation>
    <scope>NUCLEOTIDE SEQUENCE</scope>
    <source>
        <strain evidence="1">DP1</strain>
    </source>
</reference>
<proteinExistence type="predicted"/>
<keyword evidence="2" id="KW-1185">Reference proteome</keyword>
<dbReference type="Proteomes" id="UP001295684">
    <property type="component" value="Unassembled WGS sequence"/>
</dbReference>
<sequence>MEIKGRDRKKELRVMQEEVRLEKDIGSYVMDYYDTSGSLCATVKIILANDMDRLGKKLRHFKNLCSSKYKVLFYDIDFTQNPKKYLKTLLKKRLNFPNGVMLGHKIFSLSTKIYKGDRIFRNFAKNVSFIQTDVRLANFEISSKNFAKILCTFARLETLRFRRCKIVGINQINNVLTKSKILRIIFFQCAGEEWFQEACPSFFNKEHLYNILNIISCCVCVGSLKDIRFSETLLNSEDCREFKNQHPNFSRVKFDICHKTDSIII</sequence>
<accession>A0AAD2D324</accession>